<dbReference type="PANTHER" id="PTHR33055:SF13">
    <property type="entry name" value="TRANSPOSASE"/>
    <property type="match status" value="1"/>
</dbReference>
<accession>A0ABT8M6V6</accession>
<evidence type="ECO:0000259" key="2">
    <source>
        <dbReference type="Pfam" id="PF02371"/>
    </source>
</evidence>
<feature type="domain" description="Transposase IS110-like N-terminal" evidence="1">
    <location>
        <begin position="9"/>
        <end position="151"/>
    </location>
</feature>
<dbReference type="Pfam" id="PF02371">
    <property type="entry name" value="Transposase_20"/>
    <property type="match status" value="1"/>
</dbReference>
<protein>
    <submittedName>
        <fullName evidence="3">IS110 family transposase</fullName>
    </submittedName>
</protein>
<dbReference type="Proteomes" id="UP001168338">
    <property type="component" value="Unassembled WGS sequence"/>
</dbReference>
<name>A0ABT8M6V6_9EURY</name>
<dbReference type="InterPro" id="IPR047650">
    <property type="entry name" value="Transpos_IS110"/>
</dbReference>
<dbReference type="NCBIfam" id="NF033542">
    <property type="entry name" value="transpos_IS110"/>
    <property type="match status" value="1"/>
</dbReference>
<evidence type="ECO:0000313" key="4">
    <source>
        <dbReference type="Proteomes" id="UP001168338"/>
    </source>
</evidence>
<dbReference type="EMBL" id="VCYH01000001">
    <property type="protein sequence ID" value="MDN7023664.1"/>
    <property type="molecule type" value="Genomic_DNA"/>
</dbReference>
<evidence type="ECO:0000313" key="3">
    <source>
        <dbReference type="EMBL" id="MDN7023664.1"/>
    </source>
</evidence>
<comment type="caution">
    <text evidence="3">The sequence shown here is derived from an EMBL/GenBank/DDBJ whole genome shotgun (WGS) entry which is preliminary data.</text>
</comment>
<dbReference type="Pfam" id="PF01548">
    <property type="entry name" value="DEDD_Tnp_IS110"/>
    <property type="match status" value="1"/>
</dbReference>
<organism evidence="3 4">
    <name type="scientific">Methanoculleus frigidifontis</name>
    <dbReference type="NCBI Taxonomy" id="2584085"/>
    <lineage>
        <taxon>Archaea</taxon>
        <taxon>Methanobacteriati</taxon>
        <taxon>Methanobacteriota</taxon>
        <taxon>Stenosarchaea group</taxon>
        <taxon>Methanomicrobia</taxon>
        <taxon>Methanomicrobiales</taxon>
        <taxon>Methanomicrobiaceae</taxon>
        <taxon>Methanoculleus</taxon>
    </lineage>
</organism>
<keyword evidence="4" id="KW-1185">Reference proteome</keyword>
<gene>
    <name evidence="3" type="ORF">FGU65_01910</name>
</gene>
<evidence type="ECO:0000259" key="1">
    <source>
        <dbReference type="Pfam" id="PF01548"/>
    </source>
</evidence>
<feature type="domain" description="Transposase IS116/IS110/IS902 C-terminal" evidence="2">
    <location>
        <begin position="249"/>
        <end position="333"/>
    </location>
</feature>
<reference evidence="3" key="1">
    <citation type="submission" date="2019-05" db="EMBL/GenBank/DDBJ databases">
        <title>Methanoculleus sp. FWC-SCC1, a methanogenic archaeon isolated from deep marine cold seep.</title>
        <authorList>
            <person name="Chen Y.-W."/>
            <person name="Chen S.-C."/>
            <person name="Teng N.-H."/>
            <person name="Lai M.-C."/>
        </authorList>
    </citation>
    <scope>NUCLEOTIDE SEQUENCE</scope>
    <source>
        <strain evidence="3">FWC-SCC1</strain>
    </source>
</reference>
<sequence length="420" mass="47688">MRSNDKVVCGVDVHKKFLVAALITADGDSIFGRFTNSQSGLLELLQWLLQYGCQLVAAESTGVYWYPLFLALEDHMEVIIANPRQIKAIPGRKTDRNDAQWIAELARNGLIKPSRIFRRDDRELRKLTRARHKLIQERTDHVNRVHQILEAVGIHLASVVSDIFGKAGQFILRSLLDGVAIEEIVERIPVARIKKKKEALLDALHTHLGPVDRVLLEQHLEIIQVIDAKVAEIDTEVIAGFVDRRDDLEILISIPGIGVTSAVTILAEIGNYRDFPSAEKLAAWCGIVPSVYQSADTLRTGTITKQGSRQLRWILVEVAHAAARTKHSALHRYFMRLKRRIGYLKAIVALAHKILRLLWHLLMNREFYEESHRPEKVKGDLLEDKNLHRRERSAIALLTRLNYVITKPRNDIEFKGVQGG</sequence>
<dbReference type="PANTHER" id="PTHR33055">
    <property type="entry name" value="TRANSPOSASE FOR INSERTION SEQUENCE ELEMENT IS1111A"/>
    <property type="match status" value="1"/>
</dbReference>
<dbReference type="InterPro" id="IPR003346">
    <property type="entry name" value="Transposase_20"/>
</dbReference>
<proteinExistence type="predicted"/>
<dbReference type="RefSeq" id="WP_301662712.1">
    <property type="nucleotide sequence ID" value="NZ_VCYH01000001.1"/>
</dbReference>
<dbReference type="InterPro" id="IPR002525">
    <property type="entry name" value="Transp_IS110-like_N"/>
</dbReference>